<gene>
    <name evidence="2" type="ORF">EVAR_18309_1</name>
</gene>
<comment type="caution">
    <text evidence="2">The sequence shown here is derived from an EMBL/GenBank/DDBJ whole genome shotgun (WGS) entry which is preliminary data.</text>
</comment>
<accession>A0A4C1VB47</accession>
<dbReference type="AlphaFoldDB" id="A0A4C1VB47"/>
<reference evidence="2 3" key="1">
    <citation type="journal article" date="2019" name="Commun. Biol.">
        <title>The bagworm genome reveals a unique fibroin gene that provides high tensile strength.</title>
        <authorList>
            <person name="Kono N."/>
            <person name="Nakamura H."/>
            <person name="Ohtoshi R."/>
            <person name="Tomita M."/>
            <person name="Numata K."/>
            <person name="Arakawa K."/>
        </authorList>
    </citation>
    <scope>NUCLEOTIDE SEQUENCE [LARGE SCALE GENOMIC DNA]</scope>
</reference>
<feature type="compositionally biased region" description="Basic and acidic residues" evidence="1">
    <location>
        <begin position="409"/>
        <end position="430"/>
    </location>
</feature>
<feature type="compositionally biased region" description="Basic and acidic residues" evidence="1">
    <location>
        <begin position="389"/>
        <end position="401"/>
    </location>
</feature>
<keyword evidence="3" id="KW-1185">Reference proteome</keyword>
<dbReference type="EMBL" id="BGZK01000300">
    <property type="protein sequence ID" value="GBP35184.1"/>
    <property type="molecule type" value="Genomic_DNA"/>
</dbReference>
<sequence>MRPRGRWNQLRAATRGHGRGFGSRDSFYARRTRRVVRLRVNANDNAEVIPTRKLFVVRGFRDHLTVSKQHENQFGFKKQLGVFMFCGCLSSRERVDRRGGAFAKALASSTARGRPIIVEWERDGHSAGLSRSVTHRYVTERYTFFISLVYDSDQVDGRAVVNMNSGHPRKRSSREPTYVSLSPRDGKNGVNVGRLHADNDLRYQCNDNCRNQRLNLPTEARNWSFNTTQTKNSLVKQHVAEMEAAGSVLNNRKQIIKFRKTLKNDVYDHRQIVATARHKYASNNFPFTSLAAAGWRYRCAAARGRPIIVEWGETQAFGGLSRSVTHRNVTERYTFHNNAVCKLQGYSRGATLRHINSFSLHHFKIQFPLSAKGDCQREGGYATAAVGRQKPDAATQREARTESGCSTCRDMERTRTESIRKPDKRRLTDI</sequence>
<evidence type="ECO:0000313" key="3">
    <source>
        <dbReference type="Proteomes" id="UP000299102"/>
    </source>
</evidence>
<feature type="region of interest" description="Disordered" evidence="1">
    <location>
        <begin position="164"/>
        <end position="191"/>
    </location>
</feature>
<feature type="region of interest" description="Disordered" evidence="1">
    <location>
        <begin position="386"/>
        <end position="430"/>
    </location>
</feature>
<evidence type="ECO:0000256" key="1">
    <source>
        <dbReference type="SAM" id="MobiDB-lite"/>
    </source>
</evidence>
<organism evidence="2 3">
    <name type="scientific">Eumeta variegata</name>
    <name type="common">Bagworm moth</name>
    <name type="synonym">Eumeta japonica</name>
    <dbReference type="NCBI Taxonomy" id="151549"/>
    <lineage>
        <taxon>Eukaryota</taxon>
        <taxon>Metazoa</taxon>
        <taxon>Ecdysozoa</taxon>
        <taxon>Arthropoda</taxon>
        <taxon>Hexapoda</taxon>
        <taxon>Insecta</taxon>
        <taxon>Pterygota</taxon>
        <taxon>Neoptera</taxon>
        <taxon>Endopterygota</taxon>
        <taxon>Lepidoptera</taxon>
        <taxon>Glossata</taxon>
        <taxon>Ditrysia</taxon>
        <taxon>Tineoidea</taxon>
        <taxon>Psychidae</taxon>
        <taxon>Oiketicinae</taxon>
        <taxon>Eumeta</taxon>
    </lineage>
</organism>
<dbReference type="Proteomes" id="UP000299102">
    <property type="component" value="Unassembled WGS sequence"/>
</dbReference>
<proteinExistence type="predicted"/>
<name>A0A4C1VB47_EUMVA</name>
<protein>
    <submittedName>
        <fullName evidence="2">Uncharacterized protein</fullName>
    </submittedName>
</protein>
<evidence type="ECO:0000313" key="2">
    <source>
        <dbReference type="EMBL" id="GBP35184.1"/>
    </source>
</evidence>